<dbReference type="GO" id="GO:0005886">
    <property type="term" value="C:plasma membrane"/>
    <property type="evidence" value="ECO:0007669"/>
    <property type="project" value="TreeGrafter"/>
</dbReference>
<dbReference type="PANTHER" id="PTHR23280">
    <property type="entry name" value="4.1 G PROTEIN"/>
    <property type="match status" value="1"/>
</dbReference>
<dbReference type="FunFam" id="2.60.34.20:FF:000001">
    <property type="entry name" value="protein AAR2 homolog"/>
    <property type="match status" value="1"/>
</dbReference>
<dbReference type="GO" id="GO:0031032">
    <property type="term" value="P:actomyosin structure organization"/>
    <property type="evidence" value="ECO:0007669"/>
    <property type="project" value="TreeGrafter"/>
</dbReference>
<dbReference type="InterPro" id="IPR038514">
    <property type="entry name" value="AAR2_C_sf"/>
</dbReference>
<dbReference type="InterPro" id="IPR014352">
    <property type="entry name" value="FERM/acyl-CoA-bd_prot_sf"/>
</dbReference>
<dbReference type="GO" id="GO:0005856">
    <property type="term" value="C:cytoskeleton"/>
    <property type="evidence" value="ECO:0007669"/>
    <property type="project" value="UniProtKB-SubCell"/>
</dbReference>
<dbReference type="CDD" id="cd17201">
    <property type="entry name" value="FERM_F1_EPB41L1"/>
    <property type="match status" value="1"/>
</dbReference>
<feature type="compositionally biased region" description="Basic and acidic residues" evidence="20">
    <location>
        <begin position="893"/>
        <end position="913"/>
    </location>
</feature>
<evidence type="ECO:0000256" key="19">
    <source>
        <dbReference type="ARBA" id="ARBA00078357"/>
    </source>
</evidence>
<comment type="similarity">
    <text evidence="4">Belongs to the AAR2 family.</text>
</comment>
<evidence type="ECO:0000256" key="15">
    <source>
        <dbReference type="ARBA" id="ARBA00030625"/>
    </source>
</evidence>
<evidence type="ECO:0000256" key="3">
    <source>
        <dbReference type="ARBA" id="ARBA00004544"/>
    </source>
</evidence>
<evidence type="ECO:0000256" key="2">
    <source>
        <dbReference type="ARBA" id="ARBA00004245"/>
    </source>
</evidence>
<dbReference type="GO" id="GO:0006397">
    <property type="term" value="P:mRNA processing"/>
    <property type="evidence" value="ECO:0007669"/>
    <property type="project" value="UniProtKB-KW"/>
</dbReference>
<dbReference type="Gene3D" id="2.30.29.30">
    <property type="entry name" value="Pleckstrin-homology domain (PH domain)/Phosphotyrosine-binding domain (PTB)"/>
    <property type="match status" value="1"/>
</dbReference>
<organism evidence="22 23">
    <name type="scientific">Bos mutus</name>
    <name type="common">wild yak</name>
    <dbReference type="NCBI Taxonomy" id="72004"/>
    <lineage>
        <taxon>Eukaryota</taxon>
        <taxon>Metazoa</taxon>
        <taxon>Chordata</taxon>
        <taxon>Craniata</taxon>
        <taxon>Vertebrata</taxon>
        <taxon>Euteleostomi</taxon>
        <taxon>Mammalia</taxon>
        <taxon>Eutheria</taxon>
        <taxon>Laurasiatheria</taxon>
        <taxon>Artiodactyla</taxon>
        <taxon>Ruminantia</taxon>
        <taxon>Pecora</taxon>
        <taxon>Bovidae</taxon>
        <taxon>Bovinae</taxon>
        <taxon>Bos</taxon>
    </lineage>
</organism>
<feature type="compositionally biased region" description="Polar residues" evidence="20">
    <location>
        <begin position="152"/>
        <end position="163"/>
    </location>
</feature>
<comment type="function">
    <text evidence="18">Protein 4.1 is a major structural element of the erythrocyte membrane skeleton. It plays a key role in regulating membrane physical properties of mechanical stability and deformability by stabilizing spectrin-actin interaction. Recruits DLG1 to membranes. Required for dynein-dynactin complex and NUMA1 recruitment at the mitotic cell cortex during anaphase.</text>
</comment>
<dbReference type="InterPro" id="IPR011993">
    <property type="entry name" value="PH-like_dom_sf"/>
</dbReference>
<dbReference type="PROSITE" id="PS00660">
    <property type="entry name" value="FERM_1"/>
    <property type="match status" value="1"/>
</dbReference>
<dbReference type="Pfam" id="PF08736">
    <property type="entry name" value="FA"/>
    <property type="match status" value="1"/>
</dbReference>
<dbReference type="Gene3D" id="3.10.20.90">
    <property type="entry name" value="Phosphatidylinositol 3-kinase Catalytic Subunit, Chain A, domain 1"/>
    <property type="match status" value="1"/>
</dbReference>
<evidence type="ECO:0000256" key="9">
    <source>
        <dbReference type="ARBA" id="ARBA00022728"/>
    </source>
</evidence>
<evidence type="ECO:0000256" key="7">
    <source>
        <dbReference type="ARBA" id="ARBA00022553"/>
    </source>
</evidence>
<feature type="compositionally biased region" description="Basic and acidic residues" evidence="20">
    <location>
        <begin position="1015"/>
        <end position="1027"/>
    </location>
</feature>
<dbReference type="SMART" id="SM01196">
    <property type="entry name" value="FERM_C"/>
    <property type="match status" value="1"/>
</dbReference>
<comment type="subunit">
    <text evidence="17">Interacts with PRPF8 (via RNase H homology domain). Component of a U5 snRNP complex that contains PRPF8.</text>
</comment>
<evidence type="ECO:0000259" key="21">
    <source>
        <dbReference type="PROSITE" id="PS50057"/>
    </source>
</evidence>
<feature type="region of interest" description="Disordered" evidence="20">
    <location>
        <begin position="590"/>
        <end position="652"/>
    </location>
</feature>
<feature type="compositionally biased region" description="Polar residues" evidence="20">
    <location>
        <begin position="118"/>
        <end position="127"/>
    </location>
</feature>
<evidence type="ECO:0000256" key="6">
    <source>
        <dbReference type="ARBA" id="ARBA00022490"/>
    </source>
</evidence>
<keyword evidence="6" id="KW-0963">Cytoplasm</keyword>
<dbReference type="GO" id="GO:0005938">
    <property type="term" value="C:cell cortex"/>
    <property type="evidence" value="ECO:0007669"/>
    <property type="project" value="UniProtKB-SubCell"/>
</dbReference>
<feature type="region of interest" description="Disordered" evidence="20">
    <location>
        <begin position="1350"/>
        <end position="1402"/>
    </location>
</feature>
<dbReference type="Gene3D" id="1.20.80.10">
    <property type="match status" value="1"/>
</dbReference>
<feature type="compositionally biased region" description="Basic and acidic residues" evidence="20">
    <location>
        <begin position="590"/>
        <end position="614"/>
    </location>
</feature>
<dbReference type="Pfam" id="PF05282">
    <property type="entry name" value="AAR2"/>
    <property type="match status" value="1"/>
</dbReference>
<dbReference type="Pfam" id="PF05902">
    <property type="entry name" value="4_1_CTD"/>
    <property type="match status" value="1"/>
</dbReference>
<dbReference type="Pfam" id="PF00373">
    <property type="entry name" value="FERM_M"/>
    <property type="match status" value="1"/>
</dbReference>
<dbReference type="GO" id="GO:0005198">
    <property type="term" value="F:structural molecule activity"/>
    <property type="evidence" value="ECO:0007669"/>
    <property type="project" value="InterPro"/>
</dbReference>
<name>A0A6B0RHD5_9CETA</name>
<feature type="compositionally biased region" description="Polar residues" evidence="20">
    <location>
        <begin position="633"/>
        <end position="643"/>
    </location>
</feature>
<feature type="region of interest" description="Disordered" evidence="20">
    <location>
        <begin position="504"/>
        <end position="577"/>
    </location>
</feature>
<gene>
    <name evidence="22" type="ORF">E5288_WYG013043</name>
</gene>
<dbReference type="GO" id="GO:0008380">
    <property type="term" value="P:RNA splicing"/>
    <property type="evidence" value="ECO:0007669"/>
    <property type="project" value="UniProtKB-KW"/>
</dbReference>
<feature type="compositionally biased region" description="Basic and acidic residues" evidence="20">
    <location>
        <begin position="1055"/>
        <end position="1071"/>
    </location>
</feature>
<proteinExistence type="inferred from homology"/>
<evidence type="ECO:0000313" key="22">
    <source>
        <dbReference type="EMBL" id="MXQ86773.1"/>
    </source>
</evidence>
<dbReference type="Proteomes" id="UP000322234">
    <property type="component" value="Unassembled WGS sequence"/>
</dbReference>
<dbReference type="InterPro" id="IPR029071">
    <property type="entry name" value="Ubiquitin-like_domsf"/>
</dbReference>
<dbReference type="FunFam" id="3.10.20.90:FF:000002">
    <property type="entry name" value="Erythrocyte protein band 4.1-like 3"/>
    <property type="match status" value="1"/>
</dbReference>
<dbReference type="InterPro" id="IPR018979">
    <property type="entry name" value="FERM_N"/>
</dbReference>
<feature type="region of interest" description="Disordered" evidence="20">
    <location>
        <begin position="1456"/>
        <end position="1508"/>
    </location>
</feature>
<keyword evidence="10" id="KW-0508">mRNA splicing</keyword>
<keyword evidence="11" id="KW-0009">Actin-binding</keyword>
<dbReference type="PRINTS" id="PR00661">
    <property type="entry name" value="ERMFAMILY"/>
</dbReference>
<dbReference type="EMBL" id="VBQZ03000034">
    <property type="protein sequence ID" value="MXQ86773.1"/>
    <property type="molecule type" value="Genomic_DNA"/>
</dbReference>
<dbReference type="PROSITE" id="PS50057">
    <property type="entry name" value="FERM_3"/>
    <property type="match status" value="1"/>
</dbReference>
<evidence type="ECO:0000256" key="20">
    <source>
        <dbReference type="SAM" id="MobiDB-lite"/>
    </source>
</evidence>
<evidence type="ECO:0000256" key="17">
    <source>
        <dbReference type="ARBA" id="ARBA00047009"/>
    </source>
</evidence>
<evidence type="ECO:0000256" key="18">
    <source>
        <dbReference type="ARBA" id="ARBA00054563"/>
    </source>
</evidence>
<dbReference type="SUPFAM" id="SSF50729">
    <property type="entry name" value="PH domain-like"/>
    <property type="match status" value="1"/>
</dbReference>
<dbReference type="CDD" id="cd13778">
    <property type="entry name" value="Aar2_C"/>
    <property type="match status" value="1"/>
</dbReference>
<evidence type="ECO:0000256" key="14">
    <source>
        <dbReference type="ARBA" id="ARBA00030419"/>
    </source>
</evidence>
<dbReference type="InterPro" id="IPR018980">
    <property type="entry name" value="FERM_PH-like_C"/>
</dbReference>
<evidence type="ECO:0000256" key="4">
    <source>
        <dbReference type="ARBA" id="ARBA00006281"/>
    </source>
</evidence>
<dbReference type="PRINTS" id="PR00935">
    <property type="entry name" value="BAND41"/>
</dbReference>
<accession>A0A6B0RHD5</accession>
<keyword evidence="8" id="KW-0507">mRNA processing</keyword>
<protein>
    <recommendedName>
        <fullName evidence="13">Protein 4.1</fullName>
    </recommendedName>
    <alternativeName>
        <fullName evidence="19">4.1R</fullName>
    </alternativeName>
    <alternativeName>
        <fullName evidence="15">AAR2 splicing factor homolog</fullName>
    </alternativeName>
    <alternativeName>
        <fullName evidence="14">Band 4.1</fullName>
    </alternativeName>
    <alternativeName>
        <fullName evidence="16">Erythrocyte membrane protein band 4.1</fullName>
    </alternativeName>
    <alternativeName>
        <fullName evidence="5">Protein AAR2 homolog</fullName>
    </alternativeName>
</protein>
<dbReference type="InterPro" id="IPR000798">
    <property type="entry name" value="Ez/rad/moesin-like"/>
</dbReference>
<dbReference type="Pfam" id="PF09379">
    <property type="entry name" value="FERM_N"/>
    <property type="match status" value="1"/>
</dbReference>
<feature type="region of interest" description="Disordered" evidence="20">
    <location>
        <begin position="821"/>
        <end position="1132"/>
    </location>
</feature>
<dbReference type="SUPFAM" id="SSF54236">
    <property type="entry name" value="Ubiquitin-like"/>
    <property type="match status" value="1"/>
</dbReference>
<dbReference type="FunFam" id="1.20.80.10:FF:000001">
    <property type="entry name" value="Erythrocyte membrane protein band 4.1"/>
    <property type="match status" value="1"/>
</dbReference>
<dbReference type="GO" id="GO:0003779">
    <property type="term" value="F:actin binding"/>
    <property type="evidence" value="ECO:0007669"/>
    <property type="project" value="UniProtKB-KW"/>
</dbReference>
<dbReference type="CDD" id="cd14473">
    <property type="entry name" value="FERM_B-lobe"/>
    <property type="match status" value="1"/>
</dbReference>
<dbReference type="GO" id="GO:0030866">
    <property type="term" value="P:cortical actin cytoskeleton organization"/>
    <property type="evidence" value="ECO:0007669"/>
    <property type="project" value="InterPro"/>
</dbReference>
<keyword evidence="9" id="KW-0747">Spliceosome</keyword>
<dbReference type="SUPFAM" id="SSF47031">
    <property type="entry name" value="Second domain of FERM"/>
    <property type="match status" value="1"/>
</dbReference>
<evidence type="ECO:0000256" key="12">
    <source>
        <dbReference type="ARBA" id="ARBA00023212"/>
    </source>
</evidence>
<dbReference type="SMART" id="SM01195">
    <property type="entry name" value="FA"/>
    <property type="match status" value="1"/>
</dbReference>
<keyword evidence="12" id="KW-0206">Cytoskeleton</keyword>
<evidence type="ECO:0000256" key="11">
    <source>
        <dbReference type="ARBA" id="ARBA00023203"/>
    </source>
</evidence>
<evidence type="ECO:0000256" key="5">
    <source>
        <dbReference type="ARBA" id="ARBA00016372"/>
    </source>
</evidence>
<keyword evidence="23" id="KW-1185">Reference proteome</keyword>
<comment type="caution">
    <text evidence="22">The sequence shown here is derived from an EMBL/GenBank/DDBJ whole genome shotgun (WGS) entry which is preliminary data.</text>
</comment>
<evidence type="ECO:0000256" key="13">
    <source>
        <dbReference type="ARBA" id="ARBA00023658"/>
    </source>
</evidence>
<dbReference type="Pfam" id="PF04382">
    <property type="entry name" value="SAB"/>
    <property type="match status" value="1"/>
</dbReference>
<evidence type="ECO:0000256" key="1">
    <source>
        <dbReference type="ARBA" id="ARBA00003708"/>
    </source>
</evidence>
<dbReference type="InterPro" id="IPR038516">
    <property type="entry name" value="AAR2_N_sf"/>
</dbReference>
<evidence type="ECO:0000256" key="16">
    <source>
        <dbReference type="ARBA" id="ARBA00032586"/>
    </source>
</evidence>
<dbReference type="CDD" id="cd13184">
    <property type="entry name" value="FERM_C_4_1_family"/>
    <property type="match status" value="1"/>
</dbReference>
<feature type="compositionally biased region" description="Low complexity" evidence="20">
    <location>
        <begin position="93"/>
        <end position="111"/>
    </location>
</feature>
<evidence type="ECO:0000313" key="23">
    <source>
        <dbReference type="Proteomes" id="UP000322234"/>
    </source>
</evidence>
<dbReference type="InterPro" id="IPR007477">
    <property type="entry name" value="SAB_dom"/>
</dbReference>
<dbReference type="InterPro" id="IPR000299">
    <property type="entry name" value="FERM_domain"/>
</dbReference>
<dbReference type="InterPro" id="IPR019749">
    <property type="entry name" value="Band_41_domain"/>
</dbReference>
<dbReference type="Pfam" id="PF09380">
    <property type="entry name" value="FERM_C"/>
    <property type="match status" value="1"/>
</dbReference>
<feature type="compositionally biased region" description="Basic and acidic residues" evidence="20">
    <location>
        <begin position="1373"/>
        <end position="1391"/>
    </location>
</feature>
<dbReference type="InterPro" id="IPR035963">
    <property type="entry name" value="FERM_2"/>
</dbReference>
<dbReference type="InterPro" id="IPR019748">
    <property type="entry name" value="FERM_central"/>
</dbReference>
<reference evidence="22" key="1">
    <citation type="submission" date="2019-10" db="EMBL/GenBank/DDBJ databases">
        <title>The sequence and de novo assembly of the wild yak genome.</title>
        <authorList>
            <person name="Liu Y."/>
        </authorList>
    </citation>
    <scope>NUCLEOTIDE SEQUENCE [LARGE SCALE GENOMIC DNA]</scope>
    <source>
        <strain evidence="22">WY2019</strain>
    </source>
</reference>
<sequence>MAAAACCYEKRSGQFPAKLLESGRISSPCHWEPDIMIREAAARDLNRSGPRLSPGGMDGPACQPLLSCPVPGVLVTMTTETGPDSEVKKAQEEAPQQPEAAAAATTPVTPVGHGHLEANSNEKQPPQQDARPAEQSLDMEEKDYGEADGLSERTTPSKAQKSPQKIAKKYKSAVCRVTLLDASEYECEVEKHGRGQVLFDLVCEHLNLLEKDYFGLTFCDADSQKNWLDPSKEIKKQIRSSPWNFAFTVKFYPPDPAQLTEDITRYYLCLQLRADIITGRLPCSFVTHALLGSYAVQAELGDYDAEEHVGNYVSELRFAPNQTRELEERIMELHKTYRGMTPGEAEIHFLENAKKLSMYGVDLHHAKDSEGIDIMLGVCANGLLIYRDRLRINRFAWPKILKISYKRSNFYIKIRPGEYEQFESTIGFKLPNHRSAKRLWKVCIEHHTFFRLVSPEPPPKGFLVMGSKFRYSGRTQAQTRQASALIDRPAPFFERSSSKRYTMSRSLDGAEFSRPASVSENHDAGPDGDKREEDGESGGRRSEAEEGEIKTPTKIKELKPEQETTPRHKQEFLDKPEDVLLKHQASINELKRTLKEPNSKLIHRDRDWERERRLPSSPASPSPKGTPEKVNESQRTLDTSQQDLAPEPGTAIGLEVFTQKSLAASPEGSEHWVFIEREYIRPEELSLLKVTSMQQEGSDSSLAGILADGRLSKVDILVDKFKVEVATEEKVGARRTNAQRPGRMISSPEDFESMWEEALWARGCPERASLAPGCTPAGRLPEGSQFRVNAAEVVVRKPLASDDQLEGLAELRQELEEFQARRRPTAPGIQPAEVDVPSPASDTAGLRSFLLDPGHTEARADSSDETDTSFAERSFYFSCGERDAEDQVLPPPLEEREEHLDAPSEWETRRKLVEGFTEGLELDSSGPWGSAAAGNKHHGGVAPSASPEDEAGSPRNHRPEDLEVFAEQLGKGPSPGLTFTEDGDAAQCGVEGEAAHALSSEAAEEEAPKSGDLMGKAEKSPPGERNHSPHRGGAMHPDPQVFALPWAIPPGDVGKPARPDRGNFLPEERGPVHTQTGKSEAEDSKVPAFLQMEVITPLPTSPLPSAAHISPEAASPSSSPHGAGEPVQLRDPFGEQPHVFLKYAHPSKESPEPKHQVGLAVTPTDGGERRAPPVASRKPRIISEEAEGLVFPAAKHREMPSLQAGGQEGSLEDISKTSVANKIRIFETHGAETRWTGLGETRAFAHELSSEASTGQAEQQRSKRFDLGCVQFQPPGDLAVPTVTQPSTMPPAPSRLLEGVSTSFPWEGRKDVELVSSNPGCETTLEEAPGGTGHNKAGDAVRQETQVTSLAANPPGKGGHLRFASPLGPQRAGLREGSEEKVKPPRPRAPESDTGDEEQDQERDAVFLKDNHLAIERKCSSITVSSTSSLEAEVDFTVIGDYHGSAFEDFSRSLPELDRDKSDSETEGLVFSRDLNKRGPSQDDESGGLEDSPDHGACSTPDMAQFEPVKTETMTVSSLAIRKKIEPEAVLQTRVATVDTTQVDGTAPGGKEFLTTTPSITTETISTTMENSLKSGKGAAAMIPGPQTVATEIRSLSPIIGKDVLTSTYGATAETLSTSTTTHVTKTVKGGFSETRIEKRIIITGDEDVDQDQALALAIKEAKLQHPDMLVTKAVVYRETDPSPEERDKKPQMDPELARRLFFEGATVVILNMPKGTEFGIDYNSWEVGPKFRGVKMIPPGIHFLHYSSVDKANPREVGPRMGFFLNLQQRGLKVLRWDAAREEVDLSPAPEAEVEAMRANLQELDQFLGPYPYTTLKKWISLTNFISEATVEKLQPESRQICAFSEVLPVLSMRHTKDRVGQNLPRCGAECKSYQEGLARLPEMKPRAGTEIRFSELPTQMFPAGATPAEITRHSMDLSYALETVLSKQFPCSPQDVLGELQFAFVCFLLGNVYEAFEHWKRLLNLLCRSEEAMVKHHSLYVNLISILYHQLGEIPADFFVDIVSQDNFLTSTLQVSGLLADTQVDQNEGQGVVAVDATLRQKAERFQAHLTKKFRWDFEAEPEDCAPVVVELPDGVGTG</sequence>
<dbReference type="InterPro" id="IPR019747">
    <property type="entry name" value="FERM_CS"/>
</dbReference>
<dbReference type="SMART" id="SM00295">
    <property type="entry name" value="B41"/>
    <property type="match status" value="1"/>
</dbReference>
<feature type="region of interest" description="Disordered" evidence="20">
    <location>
        <begin position="76"/>
        <end position="164"/>
    </location>
</feature>
<dbReference type="InterPro" id="IPR008379">
    <property type="entry name" value="Band_4.1_C"/>
</dbReference>
<dbReference type="CDD" id="cd13777">
    <property type="entry name" value="Aar2_N"/>
    <property type="match status" value="1"/>
</dbReference>
<feature type="compositionally biased region" description="Basic and acidic residues" evidence="20">
    <location>
        <begin position="520"/>
        <end position="577"/>
    </location>
</feature>
<feature type="compositionally biased region" description="Low complexity" evidence="20">
    <location>
        <begin position="1104"/>
        <end position="1126"/>
    </location>
</feature>
<feature type="region of interest" description="Disordered" evidence="20">
    <location>
        <begin position="1146"/>
        <end position="1183"/>
    </location>
</feature>
<evidence type="ECO:0000256" key="8">
    <source>
        <dbReference type="ARBA" id="ARBA00022664"/>
    </source>
</evidence>
<dbReference type="InterPro" id="IPR033647">
    <property type="entry name" value="Aar2_N"/>
</dbReference>
<comment type="subcellular location">
    <subcellularLocation>
        <location evidence="3">Cytoplasm</location>
        <location evidence="3">Cell cortex</location>
    </subcellularLocation>
    <subcellularLocation>
        <location evidence="2">Cytoplasm</location>
        <location evidence="2">Cytoskeleton</location>
    </subcellularLocation>
</comment>
<dbReference type="Gene3D" id="2.60.34.20">
    <property type="match status" value="1"/>
</dbReference>
<evidence type="ECO:0000256" key="10">
    <source>
        <dbReference type="ARBA" id="ARBA00023187"/>
    </source>
</evidence>
<dbReference type="InterPro" id="IPR014847">
    <property type="entry name" value="FA"/>
</dbReference>
<dbReference type="Pfam" id="PF20981">
    <property type="entry name" value="AAR2_1st"/>
    <property type="match status" value="1"/>
</dbReference>
<dbReference type="FunFam" id="2.30.29.30:FF:000001">
    <property type="entry name" value="Erythrocyte membrane protein band 4.1"/>
    <property type="match status" value="1"/>
</dbReference>
<dbReference type="PANTHER" id="PTHR23280:SF24">
    <property type="entry name" value="BAND 4.1-LIKE PROTEIN 1"/>
    <property type="match status" value="1"/>
</dbReference>
<dbReference type="Gene3D" id="1.25.40.550">
    <property type="entry name" value="Aar2, C-terminal domain-like"/>
    <property type="match status" value="1"/>
</dbReference>
<dbReference type="GO" id="GO:0005681">
    <property type="term" value="C:spliceosomal complex"/>
    <property type="evidence" value="ECO:0007669"/>
    <property type="project" value="UniProtKB-KW"/>
</dbReference>
<dbReference type="FunFam" id="1.25.40.550:FF:000001">
    <property type="entry name" value="AAR2 splicing factor homolog"/>
    <property type="match status" value="1"/>
</dbReference>
<dbReference type="PROSITE" id="PS00661">
    <property type="entry name" value="FERM_2"/>
    <property type="match status" value="1"/>
</dbReference>
<feature type="compositionally biased region" description="Basic and acidic residues" evidence="20">
    <location>
        <begin position="1146"/>
        <end position="1155"/>
    </location>
</feature>
<feature type="compositionally biased region" description="Low complexity" evidence="20">
    <location>
        <begin position="991"/>
        <end position="1001"/>
    </location>
</feature>
<dbReference type="InterPro" id="IPR033648">
    <property type="entry name" value="AAR2_C"/>
</dbReference>
<comment type="function">
    <text evidence="1">Component of the U5 snRNP complex that is required for spliceosome assembly and for pre-mRNA splicing.</text>
</comment>
<keyword evidence="7" id="KW-0597">Phosphoprotein</keyword>
<feature type="domain" description="FERM" evidence="21">
    <location>
        <begin position="173"/>
        <end position="454"/>
    </location>
</feature>